<gene>
    <name evidence="2" type="ORF">METZ01_LOCUS32600</name>
</gene>
<organism evidence="2">
    <name type="scientific">marine metagenome</name>
    <dbReference type="NCBI Taxonomy" id="408172"/>
    <lineage>
        <taxon>unclassified sequences</taxon>
        <taxon>metagenomes</taxon>
        <taxon>ecological metagenomes</taxon>
    </lineage>
</organism>
<keyword evidence="1" id="KW-1133">Transmembrane helix</keyword>
<evidence type="ECO:0000256" key="1">
    <source>
        <dbReference type="SAM" id="Phobius"/>
    </source>
</evidence>
<dbReference type="EMBL" id="UINC01001399">
    <property type="protein sequence ID" value="SUZ79746.1"/>
    <property type="molecule type" value="Genomic_DNA"/>
</dbReference>
<evidence type="ECO:0000313" key="2">
    <source>
        <dbReference type="EMBL" id="SUZ79746.1"/>
    </source>
</evidence>
<proteinExistence type="predicted"/>
<feature type="transmembrane region" description="Helical" evidence="1">
    <location>
        <begin position="37"/>
        <end position="56"/>
    </location>
</feature>
<name>A0A381QK66_9ZZZZ</name>
<protein>
    <submittedName>
        <fullName evidence="2">Uncharacterized protein</fullName>
    </submittedName>
</protein>
<keyword evidence="1" id="KW-0472">Membrane</keyword>
<sequence>MQNIRNFMVKHPLLSIAILFPVCLIIITGVMSILIKVVLPIMLAFWLSSIIYTSIIGKNPIQYYSKPFWFIRYR</sequence>
<dbReference type="AlphaFoldDB" id="A0A381QK66"/>
<feature type="transmembrane region" description="Helical" evidence="1">
    <location>
        <begin position="12"/>
        <end position="31"/>
    </location>
</feature>
<reference evidence="2" key="1">
    <citation type="submission" date="2018-05" db="EMBL/GenBank/DDBJ databases">
        <authorList>
            <person name="Lanie J.A."/>
            <person name="Ng W.-L."/>
            <person name="Kazmierczak K.M."/>
            <person name="Andrzejewski T.M."/>
            <person name="Davidsen T.M."/>
            <person name="Wayne K.J."/>
            <person name="Tettelin H."/>
            <person name="Glass J.I."/>
            <person name="Rusch D."/>
            <person name="Podicherti R."/>
            <person name="Tsui H.-C.T."/>
            <person name="Winkler M.E."/>
        </authorList>
    </citation>
    <scope>NUCLEOTIDE SEQUENCE</scope>
</reference>
<accession>A0A381QK66</accession>
<keyword evidence="1" id="KW-0812">Transmembrane</keyword>